<dbReference type="GO" id="GO:0006313">
    <property type="term" value="P:DNA transposition"/>
    <property type="evidence" value="ECO:0007669"/>
    <property type="project" value="InterPro"/>
</dbReference>
<name>W4L2I4_9BACT</name>
<dbReference type="Proteomes" id="UP000019140">
    <property type="component" value="Unassembled WGS sequence"/>
</dbReference>
<comment type="caution">
    <text evidence="2">The sequence shown here is derived from an EMBL/GenBank/DDBJ whole genome shotgun (WGS) entry which is preliminary data.</text>
</comment>
<protein>
    <recommendedName>
        <fullName evidence="1">Transposase IS200-like domain-containing protein</fullName>
    </recommendedName>
</protein>
<dbReference type="SUPFAM" id="SSF143422">
    <property type="entry name" value="Transposase IS200-like"/>
    <property type="match status" value="1"/>
</dbReference>
<dbReference type="HOGENOM" id="CLU_3369701_0_0_7"/>
<dbReference type="Gene3D" id="3.30.70.1290">
    <property type="entry name" value="Transposase IS200-like"/>
    <property type="match status" value="1"/>
</dbReference>
<evidence type="ECO:0000259" key="1">
    <source>
        <dbReference type="Pfam" id="PF01797"/>
    </source>
</evidence>
<evidence type="ECO:0000313" key="2">
    <source>
        <dbReference type="EMBL" id="ETW92247.1"/>
    </source>
</evidence>
<keyword evidence="3" id="KW-1185">Reference proteome</keyword>
<feature type="non-terminal residue" evidence="2">
    <location>
        <position position="1"/>
    </location>
</feature>
<sequence>EAIDCHIISVAIEPDHVHLFINAHTKLSPDQIMH</sequence>
<reference evidence="2 3" key="1">
    <citation type="journal article" date="2014" name="Nature">
        <title>An environmental bacterial taxon with a large and distinct metabolic repertoire.</title>
        <authorList>
            <person name="Wilson M.C."/>
            <person name="Mori T."/>
            <person name="Ruckert C."/>
            <person name="Uria A.R."/>
            <person name="Helf M.J."/>
            <person name="Takada K."/>
            <person name="Gernert C."/>
            <person name="Steffens U.A."/>
            <person name="Heycke N."/>
            <person name="Schmitt S."/>
            <person name="Rinke C."/>
            <person name="Helfrich E.J."/>
            <person name="Brachmann A.O."/>
            <person name="Gurgui C."/>
            <person name="Wakimoto T."/>
            <person name="Kracht M."/>
            <person name="Crusemann M."/>
            <person name="Hentschel U."/>
            <person name="Abe I."/>
            <person name="Matsunaga S."/>
            <person name="Kalinowski J."/>
            <person name="Takeyama H."/>
            <person name="Piel J."/>
        </authorList>
    </citation>
    <scope>NUCLEOTIDE SEQUENCE [LARGE SCALE GENOMIC DNA]</scope>
    <source>
        <strain evidence="3">TSY2</strain>
    </source>
</reference>
<dbReference type="InterPro" id="IPR036515">
    <property type="entry name" value="Transposase_17_sf"/>
</dbReference>
<feature type="domain" description="Transposase IS200-like" evidence="1">
    <location>
        <begin position="3"/>
        <end position="34"/>
    </location>
</feature>
<dbReference type="Pfam" id="PF01797">
    <property type="entry name" value="Y1_Tnp"/>
    <property type="match status" value="1"/>
</dbReference>
<accession>W4L2I4</accession>
<dbReference type="GO" id="GO:0003677">
    <property type="term" value="F:DNA binding"/>
    <property type="evidence" value="ECO:0007669"/>
    <property type="project" value="InterPro"/>
</dbReference>
<dbReference type="AlphaFoldDB" id="W4L2I4"/>
<gene>
    <name evidence="2" type="ORF">ETSY2_54010</name>
</gene>
<organism evidence="2 3">
    <name type="scientific">Candidatus Entotheonella gemina</name>
    <dbReference type="NCBI Taxonomy" id="1429439"/>
    <lineage>
        <taxon>Bacteria</taxon>
        <taxon>Pseudomonadati</taxon>
        <taxon>Nitrospinota/Tectimicrobiota group</taxon>
        <taxon>Candidatus Tectimicrobiota</taxon>
        <taxon>Candidatus Entotheonellia</taxon>
        <taxon>Candidatus Entotheonellales</taxon>
        <taxon>Candidatus Entotheonellaceae</taxon>
        <taxon>Candidatus Entotheonella</taxon>
    </lineage>
</organism>
<dbReference type="EMBL" id="AZHX01002998">
    <property type="protein sequence ID" value="ETW92247.1"/>
    <property type="molecule type" value="Genomic_DNA"/>
</dbReference>
<dbReference type="GO" id="GO:0004803">
    <property type="term" value="F:transposase activity"/>
    <property type="evidence" value="ECO:0007669"/>
    <property type="project" value="InterPro"/>
</dbReference>
<evidence type="ECO:0000313" key="3">
    <source>
        <dbReference type="Proteomes" id="UP000019140"/>
    </source>
</evidence>
<dbReference type="InterPro" id="IPR002686">
    <property type="entry name" value="Transposase_17"/>
</dbReference>
<proteinExistence type="predicted"/>